<proteinExistence type="predicted"/>
<protein>
    <submittedName>
        <fullName evidence="1">Diguanylate cyclase</fullName>
    </submittedName>
</protein>
<dbReference type="EMBL" id="AUZZ01005309">
    <property type="protein sequence ID" value="EQD50122.1"/>
    <property type="molecule type" value="Genomic_DNA"/>
</dbReference>
<dbReference type="AlphaFoldDB" id="T0ZZS5"/>
<comment type="caution">
    <text evidence="1">The sequence shown here is derived from an EMBL/GenBank/DDBJ whole genome shotgun (WGS) entry which is preliminary data.</text>
</comment>
<accession>T0ZZS5</accession>
<feature type="non-terminal residue" evidence="1">
    <location>
        <position position="73"/>
    </location>
</feature>
<evidence type="ECO:0000313" key="1">
    <source>
        <dbReference type="EMBL" id="EQD50122.1"/>
    </source>
</evidence>
<name>T0ZZS5_9ZZZZ</name>
<organism evidence="1">
    <name type="scientific">mine drainage metagenome</name>
    <dbReference type="NCBI Taxonomy" id="410659"/>
    <lineage>
        <taxon>unclassified sequences</taxon>
        <taxon>metagenomes</taxon>
        <taxon>ecological metagenomes</taxon>
    </lineage>
</organism>
<reference evidence="1" key="1">
    <citation type="submission" date="2013-08" db="EMBL/GenBank/DDBJ databases">
        <authorList>
            <person name="Mendez C."/>
            <person name="Richter M."/>
            <person name="Ferrer M."/>
            <person name="Sanchez J."/>
        </authorList>
    </citation>
    <scope>NUCLEOTIDE SEQUENCE</scope>
</reference>
<gene>
    <name evidence="1" type="ORF">B2A_07416</name>
</gene>
<sequence length="73" mass="8361">MVYQQSREESAEILRRVLHLMSPHRAGYHPLSYTVWYEHAAQINPALSQDLEKLLASSAPVSDADVRRLHALH</sequence>
<reference evidence="1" key="2">
    <citation type="journal article" date="2014" name="ISME J.">
        <title>Microbial stratification in low pH oxic and suboxic macroscopic growths along an acid mine drainage.</title>
        <authorList>
            <person name="Mendez-Garcia C."/>
            <person name="Mesa V."/>
            <person name="Sprenger R.R."/>
            <person name="Richter M."/>
            <person name="Diez M.S."/>
            <person name="Solano J."/>
            <person name="Bargiela R."/>
            <person name="Golyshina O.V."/>
            <person name="Manteca A."/>
            <person name="Ramos J.L."/>
            <person name="Gallego J.R."/>
            <person name="Llorente I."/>
            <person name="Martins Dos Santos V.A."/>
            <person name="Jensen O.N."/>
            <person name="Pelaez A.I."/>
            <person name="Sanchez J."/>
            <person name="Ferrer M."/>
        </authorList>
    </citation>
    <scope>NUCLEOTIDE SEQUENCE</scope>
</reference>